<evidence type="ECO:0000256" key="4">
    <source>
        <dbReference type="ARBA" id="ARBA00022679"/>
    </source>
</evidence>
<accession>A0ABS5D314</accession>
<proteinExistence type="predicted"/>
<evidence type="ECO:0000256" key="3">
    <source>
        <dbReference type="ARBA" id="ARBA00022676"/>
    </source>
</evidence>
<dbReference type="Pfam" id="PF02485">
    <property type="entry name" value="Branch"/>
    <property type="match status" value="1"/>
</dbReference>
<keyword evidence="7" id="KW-0256">Endoplasmic reticulum</keyword>
<comment type="caution">
    <text evidence="15">The sequence shown here is derived from an EMBL/GenBank/DDBJ whole genome shotgun (WGS) entry which is preliminary data.</text>
</comment>
<keyword evidence="11" id="KW-0472">Membrane</keyword>
<protein>
    <recommendedName>
        <fullName evidence="14">Peptide O-xylosyltransferase</fullName>
    </recommendedName>
</protein>
<keyword evidence="5" id="KW-0812">Transmembrane</keyword>
<evidence type="ECO:0000256" key="9">
    <source>
        <dbReference type="ARBA" id="ARBA00022989"/>
    </source>
</evidence>
<organism evidence="15 16">
    <name type="scientific">Flavobacterium erciyesense</name>
    <dbReference type="NCBI Taxonomy" id="2825842"/>
    <lineage>
        <taxon>Bacteria</taxon>
        <taxon>Pseudomonadati</taxon>
        <taxon>Bacteroidota</taxon>
        <taxon>Flavobacteriia</taxon>
        <taxon>Flavobacteriales</taxon>
        <taxon>Flavobacteriaceae</taxon>
        <taxon>Flavobacterium</taxon>
    </lineage>
</organism>
<gene>
    <name evidence="15" type="ORF">KBJ98_06805</name>
</gene>
<evidence type="ECO:0000256" key="6">
    <source>
        <dbReference type="ARBA" id="ARBA00022723"/>
    </source>
</evidence>
<keyword evidence="6" id="KW-0479">Metal-binding</keyword>
<keyword evidence="8" id="KW-0735">Signal-anchor</keyword>
<dbReference type="PANTHER" id="PTHR46025:SF3">
    <property type="entry name" value="XYLOSYLTRANSFERASE OXT"/>
    <property type="match status" value="1"/>
</dbReference>
<evidence type="ECO:0000256" key="11">
    <source>
        <dbReference type="ARBA" id="ARBA00023136"/>
    </source>
</evidence>
<dbReference type="Proteomes" id="UP000679008">
    <property type="component" value="Unassembled WGS sequence"/>
</dbReference>
<evidence type="ECO:0000256" key="5">
    <source>
        <dbReference type="ARBA" id="ARBA00022692"/>
    </source>
</evidence>
<evidence type="ECO:0000256" key="7">
    <source>
        <dbReference type="ARBA" id="ARBA00022824"/>
    </source>
</evidence>
<dbReference type="EMBL" id="JAGPXB010000004">
    <property type="protein sequence ID" value="MBQ0908407.1"/>
    <property type="molecule type" value="Genomic_DNA"/>
</dbReference>
<evidence type="ECO:0000256" key="8">
    <source>
        <dbReference type="ARBA" id="ARBA00022968"/>
    </source>
</evidence>
<dbReference type="InterPro" id="IPR043538">
    <property type="entry name" value="XYLT"/>
</dbReference>
<keyword evidence="4" id="KW-0808">Transferase</keyword>
<keyword evidence="3" id="KW-0328">Glycosyltransferase</keyword>
<dbReference type="InterPro" id="IPR003406">
    <property type="entry name" value="Glyco_trans_14"/>
</dbReference>
<keyword evidence="16" id="KW-1185">Reference proteome</keyword>
<dbReference type="PANTHER" id="PTHR46025">
    <property type="entry name" value="XYLOSYLTRANSFERASE OXT"/>
    <property type="match status" value="1"/>
</dbReference>
<keyword evidence="12" id="KW-1015">Disulfide bond</keyword>
<comment type="subcellular location">
    <subcellularLocation>
        <location evidence="2">Endoplasmic reticulum membrane</location>
        <topology evidence="2">Single-pass type II membrane protein</topology>
    </subcellularLocation>
    <subcellularLocation>
        <location evidence="1">Golgi apparatus membrane</location>
        <topology evidence="1">Single-pass type II membrane protein</topology>
    </subcellularLocation>
</comment>
<evidence type="ECO:0000256" key="13">
    <source>
        <dbReference type="ARBA" id="ARBA00023180"/>
    </source>
</evidence>
<evidence type="ECO:0000313" key="16">
    <source>
        <dbReference type="Proteomes" id="UP000679008"/>
    </source>
</evidence>
<evidence type="ECO:0000313" key="15">
    <source>
        <dbReference type="EMBL" id="MBQ0908407.1"/>
    </source>
</evidence>
<evidence type="ECO:0000256" key="10">
    <source>
        <dbReference type="ARBA" id="ARBA00023034"/>
    </source>
</evidence>
<dbReference type="RefSeq" id="WP_210788950.1">
    <property type="nucleotide sequence ID" value="NZ_JAGPXB010000004.1"/>
</dbReference>
<sequence length="293" mass="35014">MKQAILITAYKNYNHLEEIINFFDENFELYIHIDKKSKISETELINLNKYENVKLVSRKFNVNWGGLNHLKCILYLCEQALKNPDIYYLHLISGSDYPIQKISSFLDFFKINSNEEYLNYFEIPRPNGADNGGMDRIEYFNLYDFFNAKIPYENRIIRRLICFQRRIGYKRPISSKIPKLYSGSTWWSLSRECVQYVMRFTFENNFLLKRMKYTLCSEEIYFQTIILNSKFALKVNQNTLRYIDWVTRNGNNPAVLDTSDFEKLVTTDAFFARKIEYPQSVLLMNKIKSFLEI</sequence>
<reference evidence="15 16" key="1">
    <citation type="submission" date="2021-04" db="EMBL/GenBank/DDBJ databases">
        <title>Description of novel Flavobacterium sp. F-328.</title>
        <authorList>
            <person name="Saticioglu I.B."/>
        </authorList>
    </citation>
    <scope>NUCLEOTIDE SEQUENCE [LARGE SCALE GENOMIC DNA]</scope>
    <source>
        <strain evidence="15 16">F-328</strain>
    </source>
</reference>
<evidence type="ECO:0000256" key="1">
    <source>
        <dbReference type="ARBA" id="ARBA00004323"/>
    </source>
</evidence>
<evidence type="ECO:0000256" key="14">
    <source>
        <dbReference type="ARBA" id="ARBA00042865"/>
    </source>
</evidence>
<evidence type="ECO:0000256" key="2">
    <source>
        <dbReference type="ARBA" id="ARBA00004648"/>
    </source>
</evidence>
<keyword evidence="9" id="KW-1133">Transmembrane helix</keyword>
<keyword evidence="13" id="KW-0325">Glycoprotein</keyword>
<keyword evidence="10" id="KW-0333">Golgi apparatus</keyword>
<evidence type="ECO:0000256" key="12">
    <source>
        <dbReference type="ARBA" id="ARBA00023157"/>
    </source>
</evidence>
<name>A0ABS5D314_9FLAO</name>